<dbReference type="InterPro" id="IPR011335">
    <property type="entry name" value="Restrct_endonuc-II-like"/>
</dbReference>
<keyword evidence="1 6" id="KW-0540">Nuclease</keyword>
<dbReference type="Proteomes" id="UP000462363">
    <property type="component" value="Unassembled WGS sequence"/>
</dbReference>
<comment type="caution">
    <text evidence="8">The sequence shown here is derived from an EMBL/GenBank/DDBJ whole genome shotgun (WGS) entry which is preliminary data.</text>
</comment>
<dbReference type="CDD" id="cd00221">
    <property type="entry name" value="Vsr"/>
    <property type="match status" value="1"/>
</dbReference>
<name>A0A844F4K2_CLOSV</name>
<evidence type="ECO:0000256" key="1">
    <source>
        <dbReference type="ARBA" id="ARBA00022722"/>
    </source>
</evidence>
<evidence type="ECO:0000259" key="7">
    <source>
        <dbReference type="Pfam" id="PF04480"/>
    </source>
</evidence>
<keyword evidence="4 6" id="KW-0378">Hydrolase</keyword>
<evidence type="ECO:0000313" key="9">
    <source>
        <dbReference type="Proteomes" id="UP000462363"/>
    </source>
</evidence>
<evidence type="ECO:0000256" key="6">
    <source>
        <dbReference type="PIRNR" id="PIRNR018267"/>
    </source>
</evidence>
<gene>
    <name evidence="8" type="ORF">FYJ37_12500</name>
</gene>
<dbReference type="Gene3D" id="3.40.960.10">
    <property type="entry name" value="VSR Endonuclease"/>
    <property type="match status" value="1"/>
</dbReference>
<keyword evidence="2 6" id="KW-0255">Endonuclease</keyword>
<keyword evidence="5 6" id="KW-0234">DNA repair</keyword>
<dbReference type="GeneID" id="62696138"/>
<comment type="similarity">
    <text evidence="6">Belongs to the vsr family.</text>
</comment>
<evidence type="ECO:0000256" key="3">
    <source>
        <dbReference type="ARBA" id="ARBA00022763"/>
    </source>
</evidence>
<sequence length="157" mass="18850">MDVLSEQQRRKTMQHIKGKDTKIEVQLRKALWAKGYRYRKNYDKLSGRPDIVLTKYKIAIFCDGEFFHGKDWEILRPKLAKGKNPDYWIPKITRNRERDEEVNKKLLFEGWTVIRFWGKDIQKNLDACVKAIEEVIFEIKMEPEEIGWEDMEDEIGK</sequence>
<dbReference type="AlphaFoldDB" id="A0A844F4K2"/>
<dbReference type="Pfam" id="PF03852">
    <property type="entry name" value="Vsr"/>
    <property type="match status" value="1"/>
</dbReference>
<dbReference type="EC" id="3.1.-.-" evidence="6"/>
<evidence type="ECO:0000256" key="2">
    <source>
        <dbReference type="ARBA" id="ARBA00022759"/>
    </source>
</evidence>
<evidence type="ECO:0000256" key="4">
    <source>
        <dbReference type="ARBA" id="ARBA00022801"/>
    </source>
</evidence>
<keyword evidence="3 6" id="KW-0227">DNA damage</keyword>
<dbReference type="GO" id="GO:0004519">
    <property type="term" value="F:endonuclease activity"/>
    <property type="evidence" value="ECO:0007669"/>
    <property type="project" value="UniProtKB-KW"/>
</dbReference>
<dbReference type="Pfam" id="PF04480">
    <property type="entry name" value="DUF559"/>
    <property type="match status" value="1"/>
</dbReference>
<dbReference type="GO" id="GO:0016787">
    <property type="term" value="F:hydrolase activity"/>
    <property type="evidence" value="ECO:0007669"/>
    <property type="project" value="UniProtKB-KW"/>
</dbReference>
<dbReference type="NCBIfam" id="TIGR00632">
    <property type="entry name" value="vsr"/>
    <property type="match status" value="1"/>
</dbReference>
<dbReference type="InterPro" id="IPR007569">
    <property type="entry name" value="DUF559"/>
</dbReference>
<proteinExistence type="inferred from homology"/>
<dbReference type="PIRSF" id="PIRSF018267">
    <property type="entry name" value="VSR_endonuc"/>
    <property type="match status" value="1"/>
</dbReference>
<dbReference type="SUPFAM" id="SSF52980">
    <property type="entry name" value="Restriction endonuclease-like"/>
    <property type="match status" value="1"/>
</dbReference>
<accession>A0A844F4K2</accession>
<protein>
    <recommendedName>
        <fullName evidence="6">Very short patch repair endonuclease</fullName>
        <ecNumber evidence="6">3.1.-.-</ecNumber>
    </recommendedName>
</protein>
<feature type="domain" description="DUF559" evidence="7">
    <location>
        <begin position="95"/>
        <end position="135"/>
    </location>
</feature>
<dbReference type="RefSeq" id="WP_004608148.1">
    <property type="nucleotide sequence ID" value="NZ_AP024846.1"/>
</dbReference>
<reference evidence="8 9" key="1">
    <citation type="submission" date="2019-08" db="EMBL/GenBank/DDBJ databases">
        <title>In-depth cultivation of the pig gut microbiome towards novel bacterial diversity and tailored functional studies.</title>
        <authorList>
            <person name="Wylensek D."/>
            <person name="Hitch T.C.A."/>
            <person name="Clavel T."/>
        </authorList>
    </citation>
    <scope>NUCLEOTIDE SEQUENCE [LARGE SCALE GENOMIC DNA]</scope>
    <source>
        <strain evidence="8 9">BL-389-WT-3D</strain>
    </source>
</reference>
<dbReference type="EMBL" id="VUMB01000027">
    <property type="protein sequence ID" value="MSS41148.1"/>
    <property type="molecule type" value="Genomic_DNA"/>
</dbReference>
<evidence type="ECO:0000313" key="8">
    <source>
        <dbReference type="EMBL" id="MSS41148.1"/>
    </source>
</evidence>
<dbReference type="GO" id="GO:0006298">
    <property type="term" value="P:mismatch repair"/>
    <property type="evidence" value="ECO:0007669"/>
    <property type="project" value="UniProtKB-UniRule"/>
</dbReference>
<dbReference type="InterPro" id="IPR004603">
    <property type="entry name" value="DNA_mismatch_endonuc_vsr"/>
</dbReference>
<comment type="function">
    <text evidence="6">May nick specific sequences that contain T:G mispairs resulting from m5C-deamination.</text>
</comment>
<organism evidence="8 9">
    <name type="scientific">Clostridium scindens (strain JCM 10418 / VPI 12708)</name>
    <dbReference type="NCBI Taxonomy" id="29347"/>
    <lineage>
        <taxon>Bacteria</taxon>
        <taxon>Bacillati</taxon>
        <taxon>Bacillota</taxon>
        <taxon>Clostridia</taxon>
        <taxon>Lachnospirales</taxon>
        <taxon>Lachnospiraceae</taxon>
    </lineage>
</organism>
<evidence type="ECO:0000256" key="5">
    <source>
        <dbReference type="ARBA" id="ARBA00023204"/>
    </source>
</evidence>